<comment type="caution">
    <text evidence="5">The sequence shown here is derived from an EMBL/GenBank/DDBJ whole genome shotgun (WGS) entry which is preliminary data.</text>
</comment>
<evidence type="ECO:0000256" key="2">
    <source>
        <dbReference type="PROSITE-ProRule" id="PRU00192"/>
    </source>
</evidence>
<dbReference type="AlphaFoldDB" id="A0A9Q3IND9"/>
<feature type="compositionally biased region" description="Polar residues" evidence="3">
    <location>
        <begin position="51"/>
        <end position="95"/>
    </location>
</feature>
<dbReference type="InterPro" id="IPR036028">
    <property type="entry name" value="SH3-like_dom_sf"/>
</dbReference>
<feature type="region of interest" description="Disordered" evidence="3">
    <location>
        <begin position="49"/>
        <end position="97"/>
    </location>
</feature>
<gene>
    <name evidence="5" type="ORF">O181_086504</name>
</gene>
<feature type="compositionally biased region" description="Pro residues" evidence="3">
    <location>
        <begin position="235"/>
        <end position="244"/>
    </location>
</feature>
<dbReference type="Gene3D" id="2.30.30.40">
    <property type="entry name" value="SH3 Domains"/>
    <property type="match status" value="1"/>
</dbReference>
<dbReference type="Proteomes" id="UP000765509">
    <property type="component" value="Unassembled WGS sequence"/>
</dbReference>
<dbReference type="PRINTS" id="PR00499">
    <property type="entry name" value="P67PHOX"/>
</dbReference>
<dbReference type="EMBL" id="AVOT02051798">
    <property type="protein sequence ID" value="MBW0546789.1"/>
    <property type="molecule type" value="Genomic_DNA"/>
</dbReference>
<dbReference type="InterPro" id="IPR050670">
    <property type="entry name" value="STAM"/>
</dbReference>
<dbReference type="PROSITE" id="PS50002">
    <property type="entry name" value="SH3"/>
    <property type="match status" value="1"/>
</dbReference>
<feature type="region of interest" description="Disordered" evidence="3">
    <location>
        <begin position="146"/>
        <end position="264"/>
    </location>
</feature>
<dbReference type="PRINTS" id="PR00452">
    <property type="entry name" value="SH3DOMAIN"/>
</dbReference>
<dbReference type="CDD" id="cd00174">
    <property type="entry name" value="SH3"/>
    <property type="match status" value="1"/>
</dbReference>
<dbReference type="Pfam" id="PF00018">
    <property type="entry name" value="SH3_1"/>
    <property type="match status" value="1"/>
</dbReference>
<reference evidence="5" key="1">
    <citation type="submission" date="2021-03" db="EMBL/GenBank/DDBJ databases">
        <title>Draft genome sequence of rust myrtle Austropuccinia psidii MF-1, a brazilian biotype.</title>
        <authorList>
            <person name="Quecine M.C."/>
            <person name="Pachon D.M.R."/>
            <person name="Bonatelli M.L."/>
            <person name="Correr F.H."/>
            <person name="Franceschini L.M."/>
            <person name="Leite T.F."/>
            <person name="Margarido G.R.A."/>
            <person name="Almeida C.A."/>
            <person name="Ferrarezi J.A."/>
            <person name="Labate C.A."/>
        </authorList>
    </citation>
    <scope>NUCLEOTIDE SEQUENCE</scope>
    <source>
        <strain evidence="5">MF-1</strain>
    </source>
</reference>
<name>A0A9Q3IND9_9BASI</name>
<accession>A0A9Q3IND9</accession>
<feature type="domain" description="SH3" evidence="4">
    <location>
        <begin position="93"/>
        <end position="155"/>
    </location>
</feature>
<dbReference type="OrthoDB" id="5983572at2759"/>
<evidence type="ECO:0000256" key="3">
    <source>
        <dbReference type="SAM" id="MobiDB-lite"/>
    </source>
</evidence>
<organism evidence="5 6">
    <name type="scientific">Austropuccinia psidii MF-1</name>
    <dbReference type="NCBI Taxonomy" id="1389203"/>
    <lineage>
        <taxon>Eukaryota</taxon>
        <taxon>Fungi</taxon>
        <taxon>Dikarya</taxon>
        <taxon>Basidiomycota</taxon>
        <taxon>Pucciniomycotina</taxon>
        <taxon>Pucciniomycetes</taxon>
        <taxon>Pucciniales</taxon>
        <taxon>Sphaerophragmiaceae</taxon>
        <taxon>Austropuccinia</taxon>
    </lineage>
</organism>
<evidence type="ECO:0000256" key="1">
    <source>
        <dbReference type="ARBA" id="ARBA00022443"/>
    </source>
</evidence>
<keyword evidence="1 2" id="KW-0728">SH3 domain</keyword>
<protein>
    <recommendedName>
        <fullName evidence="4">SH3 domain-containing protein</fullName>
    </recommendedName>
</protein>
<proteinExistence type="predicted"/>
<dbReference type="InterPro" id="IPR001452">
    <property type="entry name" value="SH3_domain"/>
</dbReference>
<evidence type="ECO:0000259" key="4">
    <source>
        <dbReference type="PROSITE" id="PS50002"/>
    </source>
</evidence>
<evidence type="ECO:0000313" key="6">
    <source>
        <dbReference type="Proteomes" id="UP000765509"/>
    </source>
</evidence>
<feature type="compositionally biased region" description="Low complexity" evidence="3">
    <location>
        <begin position="245"/>
        <end position="257"/>
    </location>
</feature>
<feature type="compositionally biased region" description="Pro residues" evidence="3">
    <location>
        <begin position="163"/>
        <end position="192"/>
    </location>
</feature>
<evidence type="ECO:0000313" key="5">
    <source>
        <dbReference type="EMBL" id="MBW0546789.1"/>
    </source>
</evidence>
<dbReference type="PANTHER" id="PTHR45929">
    <property type="entry name" value="JAK PATHWAY SIGNAL TRANSDUCTION ADAPTOR MOLECULE"/>
    <property type="match status" value="1"/>
</dbReference>
<keyword evidence="6" id="KW-1185">Reference proteome</keyword>
<dbReference type="SUPFAM" id="SSF50044">
    <property type="entry name" value="SH3-domain"/>
    <property type="match status" value="1"/>
</dbReference>
<dbReference type="SMART" id="SM00326">
    <property type="entry name" value="SH3"/>
    <property type="match status" value="1"/>
</dbReference>
<dbReference type="PANTHER" id="PTHR45929:SF7">
    <property type="entry name" value="LAS SEVENTEEN-BINDING PROTEIN 1"/>
    <property type="match status" value="1"/>
</dbReference>
<sequence>MTQINNSSSDSIYFDHLINQIHSNLRLLQSQNKISQKALQVILNELPKPHSINQQSPQNLVQPSPSSTNSTSADPINSQSNQPTRSQHQIQNQAPTRAKALWSYNSTATDDLSFQKGDVIIVLAQENQDWWRGQVLNSQAPPGLFPSNHVQLISSPAPNYTQLPPPPPPPQQHPQPGYQLPPPQPYQMPPQPAFQQYQDEKSSAPYPPSQQPPIQAWQPMHYGNQSHYYNDSKVPQPPPPPPPMQYTQAAPPAQVAVEQPKKKNPLKGTFGHALAGGAGFGAGSAVASHVVNAIL</sequence>